<dbReference type="PANTHER" id="PTHR37938:SF1">
    <property type="entry name" value="BLL0215 PROTEIN"/>
    <property type="match status" value="1"/>
</dbReference>
<dbReference type="PANTHER" id="PTHR37938">
    <property type="entry name" value="BLL0215 PROTEIN"/>
    <property type="match status" value="1"/>
</dbReference>
<feature type="transmembrane region" description="Helical" evidence="2">
    <location>
        <begin position="65"/>
        <end position="84"/>
    </location>
</feature>
<feature type="region of interest" description="Disordered" evidence="1">
    <location>
        <begin position="1"/>
        <end position="20"/>
    </location>
</feature>
<dbReference type="Proteomes" id="UP001214553">
    <property type="component" value="Chromosome"/>
</dbReference>
<sequence>MTQPTSIGGRPLTPAPGMPTPELRIARIRPHARRLIWSALVLIAVAGATGYFYDNLPSPFENWMLIAAAAVIVLLLVVLPFAAWRGHIYLLTTERVIERRGVMVTHRRELAHARGYTITLRRGILQRLWGTGTLVLSNGIEAPLLLHNIPRPALVHEVLVDQVEVNQILAHRDSQLPG</sequence>
<keyword evidence="5" id="KW-1185">Reference proteome</keyword>
<name>A0ABY8BYK2_9MICO</name>
<organism evidence="4 5">
    <name type="scientific">Microbacterium horticulturae</name>
    <dbReference type="NCBI Taxonomy" id="3028316"/>
    <lineage>
        <taxon>Bacteria</taxon>
        <taxon>Bacillati</taxon>
        <taxon>Actinomycetota</taxon>
        <taxon>Actinomycetes</taxon>
        <taxon>Micrococcales</taxon>
        <taxon>Microbacteriaceae</taxon>
        <taxon>Microbacterium</taxon>
    </lineage>
</organism>
<dbReference type="Pfam" id="PF03703">
    <property type="entry name" value="bPH_2"/>
    <property type="match status" value="1"/>
</dbReference>
<keyword evidence="2" id="KW-0472">Membrane</keyword>
<evidence type="ECO:0000313" key="5">
    <source>
        <dbReference type="Proteomes" id="UP001214553"/>
    </source>
</evidence>
<keyword evidence="2" id="KW-0812">Transmembrane</keyword>
<feature type="transmembrane region" description="Helical" evidence="2">
    <location>
        <begin position="35"/>
        <end position="53"/>
    </location>
</feature>
<keyword evidence="2" id="KW-1133">Transmembrane helix</keyword>
<proteinExistence type="predicted"/>
<evidence type="ECO:0000256" key="1">
    <source>
        <dbReference type="SAM" id="MobiDB-lite"/>
    </source>
</evidence>
<dbReference type="RefSeq" id="WP_275277259.1">
    <property type="nucleotide sequence ID" value="NZ_CP119108.1"/>
</dbReference>
<dbReference type="EMBL" id="CP119108">
    <property type="protein sequence ID" value="WEG07921.1"/>
    <property type="molecule type" value="Genomic_DNA"/>
</dbReference>
<dbReference type="InterPro" id="IPR005182">
    <property type="entry name" value="YdbS-like_PH"/>
</dbReference>
<gene>
    <name evidence="4" type="ORF">PU630_11795</name>
</gene>
<reference evidence="4 5" key="1">
    <citation type="submission" date="2023-03" db="EMBL/GenBank/DDBJ databases">
        <title>Genome sequence of Microbacterium sp. KACC 23027.</title>
        <authorList>
            <person name="Kim S."/>
            <person name="Heo J."/>
            <person name="Kwon S.-W."/>
        </authorList>
    </citation>
    <scope>NUCLEOTIDE SEQUENCE [LARGE SCALE GENOMIC DNA]</scope>
    <source>
        <strain evidence="4 5">KACC 23027</strain>
    </source>
</reference>
<accession>A0ABY8BYK2</accession>
<evidence type="ECO:0000259" key="3">
    <source>
        <dbReference type="Pfam" id="PF03703"/>
    </source>
</evidence>
<protein>
    <submittedName>
        <fullName evidence="4">PH domain-containing protein</fullName>
    </submittedName>
</protein>
<evidence type="ECO:0000256" key="2">
    <source>
        <dbReference type="SAM" id="Phobius"/>
    </source>
</evidence>
<evidence type="ECO:0000313" key="4">
    <source>
        <dbReference type="EMBL" id="WEG07921.1"/>
    </source>
</evidence>
<feature type="domain" description="YdbS-like PH" evidence="3">
    <location>
        <begin position="84"/>
        <end position="142"/>
    </location>
</feature>